<dbReference type="EMBL" id="CP031023">
    <property type="protein sequence ID" value="AZA15965.1"/>
    <property type="molecule type" value="Genomic_DNA"/>
</dbReference>
<gene>
    <name evidence="1" type="ORF">DQL93_04945</name>
</gene>
<sequence>MKTNNFSLRSFPDGTQTTISDNEIMLYGADGKEWARIIRTDTELIPFPTDDIPNDCKEILKNVCKSAMKGI</sequence>
<protein>
    <submittedName>
        <fullName evidence="1">Uncharacterized protein</fullName>
    </submittedName>
</protein>
<accession>A0A3G6K688</accession>
<evidence type="ECO:0000313" key="1">
    <source>
        <dbReference type="EMBL" id="AZA15965.1"/>
    </source>
</evidence>
<dbReference type="RefSeq" id="WP_016057851.1">
    <property type="nucleotide sequence ID" value="NZ_CP065513.1"/>
</dbReference>
<reference evidence="1" key="1">
    <citation type="submission" date="2018-07" db="EMBL/GenBank/DDBJ databases">
        <authorList>
            <person name="Somerville V."/>
        </authorList>
    </citation>
    <scope>NUCLEOTIDE SEQUENCE</scope>
    <source>
        <strain evidence="1">NWC_2_2</strain>
    </source>
</reference>
<proteinExistence type="predicted"/>
<organism evidence="1">
    <name type="scientific">Lactobacillus delbrueckii subsp. lactis</name>
    <dbReference type="NCBI Taxonomy" id="29397"/>
    <lineage>
        <taxon>Bacteria</taxon>
        <taxon>Bacillati</taxon>
        <taxon>Bacillota</taxon>
        <taxon>Bacilli</taxon>
        <taxon>Lactobacillales</taxon>
        <taxon>Lactobacillaceae</taxon>
        <taxon>Lactobacillus</taxon>
    </lineage>
</organism>
<dbReference type="AlphaFoldDB" id="A0A3G6K688"/>
<name>A0A3G6K688_LACDL</name>